<comment type="subcellular location">
    <subcellularLocation>
        <location evidence="1">Virion</location>
    </subcellularLocation>
</comment>
<keyword evidence="2" id="KW-0945">Host-virus interaction</keyword>
<organism evidence="5 6">
    <name type="scientific">Yersinia kristensenii</name>
    <dbReference type="NCBI Taxonomy" id="28152"/>
    <lineage>
        <taxon>Bacteria</taxon>
        <taxon>Pseudomonadati</taxon>
        <taxon>Pseudomonadota</taxon>
        <taxon>Gammaproteobacteria</taxon>
        <taxon>Enterobacterales</taxon>
        <taxon>Yersiniaceae</taxon>
        <taxon>Yersinia</taxon>
    </lineage>
</organism>
<dbReference type="InterPro" id="IPR022225">
    <property type="entry name" value="Phage_tail_fibre_N"/>
</dbReference>
<evidence type="ECO:0000256" key="1">
    <source>
        <dbReference type="ARBA" id="ARBA00004328"/>
    </source>
</evidence>
<reference evidence="5 6" key="1">
    <citation type="submission" date="2015-03" db="EMBL/GenBank/DDBJ databases">
        <authorList>
            <person name="Murphy D."/>
        </authorList>
    </citation>
    <scope>NUCLEOTIDE SEQUENCE [LARGE SCALE GENOMIC DNA]</scope>
    <source>
        <strain evidence="5 6">FCF326</strain>
    </source>
</reference>
<dbReference type="Pfam" id="PF03406">
    <property type="entry name" value="Phage_fiber_2"/>
    <property type="match status" value="2"/>
</dbReference>
<evidence type="ECO:0000313" key="5">
    <source>
        <dbReference type="EMBL" id="CNE38298.1"/>
    </source>
</evidence>
<evidence type="ECO:0000313" key="6">
    <source>
        <dbReference type="Proteomes" id="UP000045824"/>
    </source>
</evidence>
<dbReference type="AlphaFoldDB" id="A0A0T9KX86"/>
<dbReference type="Proteomes" id="UP000045824">
    <property type="component" value="Unassembled WGS sequence"/>
</dbReference>
<dbReference type="Pfam" id="PF21882">
    <property type="entry name" value="Gp53-like_C"/>
    <property type="match status" value="1"/>
</dbReference>
<accession>A0A0T9KX86</accession>
<dbReference type="GO" id="GO:0019062">
    <property type="term" value="P:virion attachment to host cell"/>
    <property type="evidence" value="ECO:0007669"/>
    <property type="project" value="InterPro"/>
</dbReference>
<dbReference type="InterPro" id="IPR051934">
    <property type="entry name" value="Phage_Tail_Fiber_Structural"/>
</dbReference>
<proteinExistence type="predicted"/>
<dbReference type="Pfam" id="PF12571">
    <property type="entry name" value="Phage_tail_fib"/>
    <property type="match status" value="1"/>
</dbReference>
<feature type="domain" description="Phage tail fibre protein N-terminal" evidence="3">
    <location>
        <begin position="4"/>
        <end position="160"/>
    </location>
</feature>
<dbReference type="InterPro" id="IPR054075">
    <property type="entry name" value="Gp53-like_C"/>
</dbReference>
<sequence>MMSQSIITTAFEQWKASEAAGGNTVVVDEFVLALVPGLNPNTPINRSEGLPPAGQIVHRQAVNKTGVVNQNAVVYSVTIGTEIGDFDFNWIGLVNKASGTVAMIVHAPTQRKIANANGQQGNALTRSFLMEYDGAASETGITVPAETWQIDFTARLTGIDERQRLINLDHYGPGAFFGNGFLVAKTGQQYYVTAGNAYVGGLRAVLAANKNITVSAKPVKVWADVSLQGNVVSQWESVVSVSVATTLADYQDNAGFMHRVFAVASIDAAGNITDLRPQGSLTDDALAKHEKSRNHPDGTLTEKGFVKLSSATDSNSETLAATPKAVKAVMDSASNSLELHEKSRNHPDGTLLYKGFVQLTSATDSTSETLAATPKAVKVAMDSAAARLAKDRNGADIPNVPLFRQNLALKGAALVDIGKVAGTVAAGDDSRIVNALPATGGTMTGPLEITGVHALPVGPNGYKSNILTGANGAITNSGGTGIGVNADKGIYFWNDNTGYAMSLTPTRLSMNRPIEIYGIIGTGISMTASSNDAALIIEGRDDTGPRWRIGNTIKGNRVVEIYNVALGTALQVGNTINGSVQFVGPSFSSDGDLYAGKGATTYGKNGDIKGAIWGNGLLSTYINAMRSTSSLAANGWCRDPVSKMIIQWCTGPAIIHETLNVVTKFPIPFPAACLMAHVSTKNPAQDINSDVWYQVASWDNTGATCILQRPGGGTAGAAVYPLFIAIGF</sequence>
<dbReference type="EMBL" id="CPYI01000003">
    <property type="protein sequence ID" value="CNE38298.1"/>
    <property type="molecule type" value="Genomic_DNA"/>
</dbReference>
<dbReference type="PANTHER" id="PTHR35191">
    <property type="entry name" value="PROPHAGE SIDE TAIL FIBER PROTEIN HOMOLOG STFQ-RELATED"/>
    <property type="match status" value="1"/>
</dbReference>
<dbReference type="InterPro" id="IPR005068">
    <property type="entry name" value="Phage_lambda_Stf-r2"/>
</dbReference>
<evidence type="ECO:0000259" key="4">
    <source>
        <dbReference type="Pfam" id="PF21882"/>
    </source>
</evidence>
<dbReference type="PANTHER" id="PTHR35191:SF1">
    <property type="entry name" value="PROPHAGE SIDE TAIL FIBER PROTEIN HOMOLOG STFQ-RELATED"/>
    <property type="match status" value="1"/>
</dbReference>
<evidence type="ECO:0000256" key="2">
    <source>
        <dbReference type="ARBA" id="ARBA00022581"/>
    </source>
</evidence>
<feature type="domain" description="Putative tail fiber protein gp53-like C-terminal" evidence="4">
    <location>
        <begin position="644"/>
        <end position="727"/>
    </location>
</feature>
<evidence type="ECO:0000259" key="3">
    <source>
        <dbReference type="Pfam" id="PF12571"/>
    </source>
</evidence>
<dbReference type="Gene3D" id="2.60.40.3940">
    <property type="match status" value="1"/>
</dbReference>
<name>A0A0T9KX86_YERKR</name>
<protein>
    <submittedName>
        <fullName evidence="5">Tail fiber repeat 2-containing protein</fullName>
    </submittedName>
</protein>
<dbReference type="GO" id="GO:0046718">
    <property type="term" value="P:symbiont entry into host cell"/>
    <property type="evidence" value="ECO:0007669"/>
    <property type="project" value="InterPro"/>
</dbReference>
<gene>
    <name evidence="5" type="ORF">ERS008491_01136</name>
</gene>